<keyword evidence="2" id="KW-0147">Chitin-binding</keyword>
<feature type="domain" description="Chitin-binding type-2" evidence="8">
    <location>
        <begin position="979"/>
        <end position="1033"/>
    </location>
</feature>
<dbReference type="EMBL" id="JAHQIW010000974">
    <property type="protein sequence ID" value="KAJ1350949.1"/>
    <property type="molecule type" value="Genomic_DNA"/>
</dbReference>
<dbReference type="Pfam" id="PF01607">
    <property type="entry name" value="CBM_14"/>
    <property type="match status" value="6"/>
</dbReference>
<dbReference type="Gene3D" id="2.170.140.10">
    <property type="entry name" value="Chitin binding domain"/>
    <property type="match status" value="5"/>
</dbReference>
<keyword evidence="10" id="KW-1185">Reference proteome</keyword>
<evidence type="ECO:0000259" key="8">
    <source>
        <dbReference type="PROSITE" id="PS50940"/>
    </source>
</evidence>
<reference evidence="9" key="1">
    <citation type="submission" date="2021-06" db="EMBL/GenBank/DDBJ databases">
        <title>Parelaphostrongylus tenuis whole genome reference sequence.</title>
        <authorList>
            <person name="Garwood T.J."/>
            <person name="Larsen P.A."/>
            <person name="Fountain-Jones N.M."/>
            <person name="Garbe J.R."/>
            <person name="Macchietto M.G."/>
            <person name="Kania S.A."/>
            <person name="Gerhold R.W."/>
            <person name="Richards J.E."/>
            <person name="Wolf T.M."/>
        </authorList>
    </citation>
    <scope>NUCLEOTIDE SEQUENCE</scope>
    <source>
        <strain evidence="9">MNPRO001-30</strain>
        <tissue evidence="9">Meninges</tissue>
    </source>
</reference>
<feature type="domain" description="Chitin-binding type-2" evidence="8">
    <location>
        <begin position="299"/>
        <end position="353"/>
    </location>
</feature>
<dbReference type="SUPFAM" id="SSF57625">
    <property type="entry name" value="Invertebrate chitin-binding proteins"/>
    <property type="match status" value="6"/>
</dbReference>
<dbReference type="GO" id="GO:0008061">
    <property type="term" value="F:chitin binding"/>
    <property type="evidence" value="ECO:0007669"/>
    <property type="project" value="UniProtKB-KW"/>
</dbReference>
<dbReference type="Proteomes" id="UP001196413">
    <property type="component" value="Unassembled WGS sequence"/>
</dbReference>
<evidence type="ECO:0000256" key="7">
    <source>
        <dbReference type="SAM" id="MobiDB-lite"/>
    </source>
</evidence>
<feature type="domain" description="Chitin-binding type-2" evidence="8">
    <location>
        <begin position="658"/>
        <end position="712"/>
    </location>
</feature>
<dbReference type="PROSITE" id="PS50940">
    <property type="entry name" value="CHIT_BIND_II"/>
    <property type="match status" value="7"/>
</dbReference>
<proteinExistence type="predicted"/>
<keyword evidence="6" id="KW-0325">Glycoprotein</keyword>
<keyword evidence="5" id="KW-1015">Disulfide bond</keyword>
<accession>A0AAD5QIP5</accession>
<sequence>MSFAFFQSFSMIQVQCLASIALDRCSSDFIYCKDGKLIPAQCPQPSLFDSNLLLCVYNLPECQAVPPTTEHPSEVGVLIVLYCQFTENEKLQATMGPEFYTAESISPTSERQLSTIHNMLIDVKPEFYTRSDITKLTDQPNSSHSDTHPQNYHIFSSPKNNSFPLSDPRHKPSDAYEGSRKFLIDVIISTQGSAERVHSRVRRNSDNKKAKDFSSCNSSNSPGYVATGFCSRDFVFCRSVGNGVTAACPVGDAFDSISKKCVTLSSCVQTGSTQNLKQQIPQPTITSLVEGTTSPLEVEQGCVENSDYALGCTDNFIKCVNGHFYPMKCPEGLVFDRLYHKCNYRRSVAACRAESILTRRHVEGLTDREFPTQSVNIVSADAVTNSPDPLTAHFQAVARCSSKFLIYASGAHSEVHCTSPLVFNPVTMTCDRRGVVSECKDSVEPRVTQSDEVLSCVYDEKRPQLALTFCGRAFGVCSKQGVFEHKECSIGFLFDSHLNSCVPADQCGLERLRDLLTKIARASSDFGTRKGEHLENTTLNATQGCTEDSDFALDCFGNFMKCVNGRFYPMKCPEGFVFDRLKHMCNHPHDVAACRAESISFKRHMEGLTERVSIVDPIVPAARKGVNNYSESPIPETGIESSTQSVNLGSADPSTISEDPCPAHAQAVARCSSKFAICANGVRSEVHCTSPLVFNPVTMTCDAREVVSECQNLVAEATTQSNVAVSCVYDQEHPQFALGFCGRAYGICSEQGLLEHKECSVGFLFDSHLNSCVPAGQCGLERLRDLLTKMIPAALNFETEEGEHLENTTLNATQGCTEDSDFALDCFGKFMKCVNGRFYPMKCPEGFVFDRLKHMCNHPHDVAACRAESISFKRHMEGLTERVSIVDPIVPAARKGAVSCVYDPEHPEIALSFCGRAYGVCSEQGLLENEECSVGFLFDSHLNSCVPAGQCGLEKMIPAALNFGTQEGEHLENTTLNVTQRCTEDSDFALDCTGNFMKCVNGHLYPIKCPEGLVFDRLIHMCNYPQNVTACRGESDVTMSHMRDPTEGTVALRLLFTIESPSDCENCPPTVRAFHHPYQGFPQYEITLS</sequence>
<evidence type="ECO:0000256" key="1">
    <source>
        <dbReference type="ARBA" id="ARBA00022473"/>
    </source>
</evidence>
<feature type="compositionally biased region" description="Polar residues" evidence="7">
    <location>
        <begin position="639"/>
        <end position="649"/>
    </location>
</feature>
<dbReference type="SMART" id="SM00494">
    <property type="entry name" value="ChtBD2"/>
    <property type="match status" value="11"/>
</dbReference>
<dbReference type="AlphaFoldDB" id="A0AAD5QIP5"/>
<evidence type="ECO:0000256" key="6">
    <source>
        <dbReference type="ARBA" id="ARBA00023180"/>
    </source>
</evidence>
<dbReference type="InterPro" id="IPR051940">
    <property type="entry name" value="Chitin_bind-dev_reg"/>
</dbReference>
<evidence type="ECO:0000256" key="2">
    <source>
        <dbReference type="ARBA" id="ARBA00022669"/>
    </source>
</evidence>
<feature type="domain" description="Chitin-binding type-2" evidence="8">
    <location>
        <begin position="542"/>
        <end position="596"/>
    </location>
</feature>
<protein>
    <recommendedName>
        <fullName evidence="8">Chitin-binding type-2 domain-containing protein</fullName>
    </recommendedName>
</protein>
<comment type="caution">
    <text evidence="9">The sequence shown here is derived from an EMBL/GenBank/DDBJ whole genome shotgun (WGS) entry which is preliminary data.</text>
</comment>
<name>A0AAD5QIP5_PARTN</name>
<feature type="region of interest" description="Disordered" evidence="7">
    <location>
        <begin position="629"/>
        <end position="649"/>
    </location>
</feature>
<evidence type="ECO:0000256" key="3">
    <source>
        <dbReference type="ARBA" id="ARBA00022729"/>
    </source>
</evidence>
<feature type="domain" description="Chitin-binding type-2" evidence="8">
    <location>
        <begin position="213"/>
        <end position="269"/>
    </location>
</feature>
<dbReference type="InterPro" id="IPR036508">
    <property type="entry name" value="Chitin-bd_dom_sf"/>
</dbReference>
<evidence type="ECO:0000256" key="4">
    <source>
        <dbReference type="ARBA" id="ARBA00022737"/>
    </source>
</evidence>
<dbReference type="PANTHER" id="PTHR23301">
    <property type="entry name" value="CHITIN BINDING PERITROPHIN-A"/>
    <property type="match status" value="1"/>
</dbReference>
<gene>
    <name evidence="9" type="ORF">KIN20_006879</name>
</gene>
<evidence type="ECO:0000256" key="5">
    <source>
        <dbReference type="ARBA" id="ARBA00023157"/>
    </source>
</evidence>
<keyword evidence="1" id="KW-0217">Developmental protein</keyword>
<dbReference type="GO" id="GO:0005576">
    <property type="term" value="C:extracellular region"/>
    <property type="evidence" value="ECO:0007669"/>
    <property type="project" value="InterPro"/>
</dbReference>
<evidence type="ECO:0000313" key="10">
    <source>
        <dbReference type="Proteomes" id="UP001196413"/>
    </source>
</evidence>
<dbReference type="InterPro" id="IPR002557">
    <property type="entry name" value="Chitin-bd_dom"/>
</dbReference>
<feature type="domain" description="Chitin-binding type-2" evidence="8">
    <location>
        <begin position="13"/>
        <end position="64"/>
    </location>
</feature>
<organism evidence="9 10">
    <name type="scientific">Parelaphostrongylus tenuis</name>
    <name type="common">Meningeal worm</name>
    <dbReference type="NCBI Taxonomy" id="148309"/>
    <lineage>
        <taxon>Eukaryota</taxon>
        <taxon>Metazoa</taxon>
        <taxon>Ecdysozoa</taxon>
        <taxon>Nematoda</taxon>
        <taxon>Chromadorea</taxon>
        <taxon>Rhabditida</taxon>
        <taxon>Rhabditina</taxon>
        <taxon>Rhabditomorpha</taxon>
        <taxon>Strongyloidea</taxon>
        <taxon>Metastrongylidae</taxon>
        <taxon>Parelaphostrongylus</taxon>
    </lineage>
</organism>
<feature type="compositionally biased region" description="Polar residues" evidence="7">
    <location>
        <begin position="136"/>
        <end position="164"/>
    </location>
</feature>
<feature type="region of interest" description="Disordered" evidence="7">
    <location>
        <begin position="135"/>
        <end position="174"/>
    </location>
</feature>
<keyword evidence="4" id="KW-0677">Repeat</keyword>
<keyword evidence="3" id="KW-0732">Signal</keyword>
<feature type="domain" description="Chitin-binding type-2" evidence="8">
    <location>
        <begin position="813"/>
        <end position="867"/>
    </location>
</feature>
<evidence type="ECO:0000313" key="9">
    <source>
        <dbReference type="EMBL" id="KAJ1350949.1"/>
    </source>
</evidence>
<dbReference type="PANTHER" id="PTHR23301:SF0">
    <property type="entry name" value="CHITIN-BINDING TYPE-2 DOMAIN-CONTAINING PROTEIN-RELATED"/>
    <property type="match status" value="1"/>
</dbReference>